<dbReference type="Pfam" id="PF01636">
    <property type="entry name" value="APH"/>
    <property type="match status" value="1"/>
</dbReference>
<dbReference type="Proteomes" id="UP000262621">
    <property type="component" value="Unassembled WGS sequence"/>
</dbReference>
<comment type="caution">
    <text evidence="3">The sequence shown here is derived from an EMBL/GenBank/DDBJ whole genome shotgun (WGS) entry which is preliminary data.</text>
</comment>
<accession>A0A372FRG8</accession>
<organism evidence="3 4">
    <name type="scientific">Micromonospora craniellae</name>
    <dbReference type="NCBI Taxonomy" id="2294034"/>
    <lineage>
        <taxon>Bacteria</taxon>
        <taxon>Bacillati</taxon>
        <taxon>Actinomycetota</taxon>
        <taxon>Actinomycetes</taxon>
        <taxon>Micromonosporales</taxon>
        <taxon>Micromonosporaceae</taxon>
        <taxon>Micromonospora</taxon>
    </lineage>
</organism>
<evidence type="ECO:0000313" key="3">
    <source>
        <dbReference type="EMBL" id="RFS41021.1"/>
    </source>
</evidence>
<dbReference type="InterPro" id="IPR002575">
    <property type="entry name" value="Aminoglycoside_PTrfase"/>
</dbReference>
<feature type="region of interest" description="Disordered" evidence="1">
    <location>
        <begin position="1"/>
        <end position="20"/>
    </location>
</feature>
<name>A0A372FRG8_9ACTN</name>
<reference evidence="3 4" key="1">
    <citation type="submission" date="2018-08" db="EMBL/GenBank/DDBJ databases">
        <title>Verrucosispora craniellae sp. nov., isolated from a marine sponge in the South China Sea.</title>
        <authorList>
            <person name="Li L."/>
            <person name="Lin H.W."/>
        </authorList>
    </citation>
    <scope>NUCLEOTIDE SEQUENCE [LARGE SCALE GENOMIC DNA]</scope>
    <source>
        <strain evidence="3 4">LHW63014</strain>
    </source>
</reference>
<proteinExistence type="predicted"/>
<dbReference type="InterPro" id="IPR011009">
    <property type="entry name" value="Kinase-like_dom_sf"/>
</dbReference>
<dbReference type="SUPFAM" id="SSF56112">
    <property type="entry name" value="Protein kinase-like (PK-like)"/>
    <property type="match status" value="1"/>
</dbReference>
<evidence type="ECO:0000256" key="1">
    <source>
        <dbReference type="SAM" id="MobiDB-lite"/>
    </source>
</evidence>
<feature type="domain" description="Aminoglycoside phosphotransferase" evidence="2">
    <location>
        <begin position="46"/>
        <end position="240"/>
    </location>
</feature>
<dbReference type="EMBL" id="QVFU01000086">
    <property type="protein sequence ID" value="RFS41021.1"/>
    <property type="molecule type" value="Genomic_DNA"/>
</dbReference>
<evidence type="ECO:0000259" key="2">
    <source>
        <dbReference type="Pfam" id="PF01636"/>
    </source>
</evidence>
<protein>
    <recommendedName>
        <fullName evidence="2">Aminoglycoside phosphotransferase domain-containing protein</fullName>
    </recommendedName>
</protein>
<evidence type="ECO:0000313" key="4">
    <source>
        <dbReference type="Proteomes" id="UP000262621"/>
    </source>
</evidence>
<dbReference type="Gene3D" id="3.90.1200.10">
    <property type="match status" value="1"/>
</dbReference>
<keyword evidence="4" id="KW-1185">Reference proteome</keyword>
<dbReference type="AlphaFoldDB" id="A0A372FRG8"/>
<sequence length="298" mass="33459">MDDRAMSSPRPLKRDQHPSWGDLVSRAERASVKVSEIVHDTDKALVAIGTRCGHRVVVKLLTSRDPYWISRRDHELDMYSRFEVDPPGVDVPRLLWADQQLTVLTALPGQRLYHERHLTHDIPPAQAELVADTVQQVTRWAPRHPLPEPVDYHQRIDDEHAAQLLDDRDQATLHTLVDRAGPARTSQHGDPLPANLLIHDRGCGLIDWEHAGAYLPGYDLALLRVIATVASPTLTRVIARRVAAADITVPHTVNYLLLVCREIRIHLSLPPGAVIAARLPLLRTLHVQAHRELHALTS</sequence>
<gene>
    <name evidence="3" type="ORF">D0Q02_29735</name>
</gene>